<evidence type="ECO:0000256" key="2">
    <source>
        <dbReference type="ARBA" id="ARBA00022759"/>
    </source>
</evidence>
<keyword evidence="2 8" id="KW-0255">Endonuclease</keyword>
<dbReference type="GO" id="GO:0004519">
    <property type="term" value="F:endonuclease activity"/>
    <property type="evidence" value="ECO:0007669"/>
    <property type="project" value="UniProtKB-KW"/>
</dbReference>
<dbReference type="AlphaFoldDB" id="A0AAW0YX41"/>
<evidence type="ECO:0000256" key="7">
    <source>
        <dbReference type="SAM" id="MobiDB-lite"/>
    </source>
</evidence>
<dbReference type="RefSeq" id="XP_066801583.1">
    <property type="nucleotide sequence ID" value="XM_066948124.1"/>
</dbReference>
<dbReference type="KEGG" id="kne:92182288"/>
<feature type="region of interest" description="Disordered" evidence="7">
    <location>
        <begin position="1"/>
        <end position="33"/>
    </location>
</feature>
<evidence type="ECO:0000313" key="9">
    <source>
        <dbReference type="Proteomes" id="UP001388673"/>
    </source>
</evidence>
<dbReference type="PANTHER" id="PTHR31290:SF5">
    <property type="entry name" value="UV-DAMAGE ENDONUCLEASE"/>
    <property type="match status" value="1"/>
</dbReference>
<proteinExistence type="predicted"/>
<keyword evidence="3" id="KW-0227">DNA damage</keyword>
<feature type="compositionally biased region" description="Basic residues" evidence="7">
    <location>
        <begin position="145"/>
        <end position="158"/>
    </location>
</feature>
<name>A0AAW0YX41_9TREE</name>
<feature type="region of interest" description="Disordered" evidence="7">
    <location>
        <begin position="545"/>
        <end position="733"/>
    </location>
</feature>
<dbReference type="GO" id="GO:0005739">
    <property type="term" value="C:mitochondrion"/>
    <property type="evidence" value="ECO:0007669"/>
    <property type="project" value="TreeGrafter"/>
</dbReference>
<dbReference type="InterPro" id="IPR004601">
    <property type="entry name" value="UvdE"/>
</dbReference>
<feature type="compositionally biased region" description="Low complexity" evidence="7">
    <location>
        <begin position="649"/>
        <end position="658"/>
    </location>
</feature>
<organism evidence="8 9">
    <name type="scientific">Kwoniella newhampshirensis</name>
    <dbReference type="NCBI Taxonomy" id="1651941"/>
    <lineage>
        <taxon>Eukaryota</taxon>
        <taxon>Fungi</taxon>
        <taxon>Dikarya</taxon>
        <taxon>Basidiomycota</taxon>
        <taxon>Agaricomycotina</taxon>
        <taxon>Tremellomycetes</taxon>
        <taxon>Tremellales</taxon>
        <taxon>Cryptococcaceae</taxon>
        <taxon>Kwoniella</taxon>
    </lineage>
</organism>
<feature type="compositionally biased region" description="Basic and acidic residues" evidence="7">
    <location>
        <begin position="103"/>
        <end position="118"/>
    </location>
</feature>
<keyword evidence="6" id="KW-0234">DNA repair</keyword>
<dbReference type="EMBL" id="JBCAWK010000009">
    <property type="protein sequence ID" value="KAK8849695.1"/>
    <property type="molecule type" value="Genomic_DNA"/>
</dbReference>
<feature type="compositionally biased region" description="Polar residues" evidence="7">
    <location>
        <begin position="52"/>
        <end position="71"/>
    </location>
</feature>
<dbReference type="SUPFAM" id="SSF51658">
    <property type="entry name" value="Xylose isomerase-like"/>
    <property type="match status" value="1"/>
</dbReference>
<accession>A0AAW0YX41</accession>
<feature type="compositionally biased region" description="Basic and acidic residues" evidence="7">
    <location>
        <begin position="693"/>
        <end position="706"/>
    </location>
</feature>
<feature type="compositionally biased region" description="Basic residues" evidence="7">
    <location>
        <begin position="186"/>
        <end position="195"/>
    </location>
</feature>
<evidence type="ECO:0000256" key="1">
    <source>
        <dbReference type="ARBA" id="ARBA00022722"/>
    </source>
</evidence>
<evidence type="ECO:0000256" key="3">
    <source>
        <dbReference type="ARBA" id="ARBA00022763"/>
    </source>
</evidence>
<gene>
    <name evidence="8" type="ORF">IAR55_005030</name>
</gene>
<dbReference type="GO" id="GO:0009411">
    <property type="term" value="P:response to UV"/>
    <property type="evidence" value="ECO:0007669"/>
    <property type="project" value="InterPro"/>
</dbReference>
<protein>
    <submittedName>
        <fullName evidence="8">UV damage endonuclease UvdE</fullName>
    </submittedName>
</protein>
<evidence type="ECO:0000256" key="4">
    <source>
        <dbReference type="ARBA" id="ARBA00022769"/>
    </source>
</evidence>
<dbReference type="Proteomes" id="UP001388673">
    <property type="component" value="Unassembled WGS sequence"/>
</dbReference>
<keyword evidence="1" id="KW-0540">Nuclease</keyword>
<keyword evidence="9" id="KW-1185">Reference proteome</keyword>
<dbReference type="Gene3D" id="3.20.20.150">
    <property type="entry name" value="Divalent-metal-dependent TIM barrel enzymes"/>
    <property type="match status" value="1"/>
</dbReference>
<dbReference type="GO" id="GO:0005634">
    <property type="term" value="C:nucleus"/>
    <property type="evidence" value="ECO:0007669"/>
    <property type="project" value="TreeGrafter"/>
</dbReference>
<keyword evidence="4" id="KW-0228">DNA excision</keyword>
<feature type="compositionally biased region" description="Low complexity" evidence="7">
    <location>
        <begin position="159"/>
        <end position="168"/>
    </location>
</feature>
<feature type="region of interest" description="Disordered" evidence="7">
    <location>
        <begin position="49"/>
        <end position="195"/>
    </location>
</feature>
<feature type="compositionally biased region" description="Low complexity" evidence="7">
    <location>
        <begin position="631"/>
        <end position="640"/>
    </location>
</feature>
<dbReference type="PANTHER" id="PTHR31290">
    <property type="entry name" value="UV-DAMAGE ENDONUCLEASE"/>
    <property type="match status" value="1"/>
</dbReference>
<dbReference type="NCBIfam" id="TIGR00629">
    <property type="entry name" value="uvde"/>
    <property type="match status" value="1"/>
</dbReference>
<dbReference type="GeneID" id="92182288"/>
<feature type="compositionally biased region" description="Basic residues" evidence="7">
    <location>
        <begin position="557"/>
        <end position="568"/>
    </location>
</feature>
<dbReference type="GO" id="GO:0043504">
    <property type="term" value="P:mitochondrial DNA repair"/>
    <property type="evidence" value="ECO:0007669"/>
    <property type="project" value="TreeGrafter"/>
</dbReference>
<sequence length="733" mass="80962">MAPRKTRSSTGTVAAPTTAELHTSASNGDALAPHHTLVDAIEHIPSAPQALISKTSAGSEGSLTPISSSPSRMDADEMEKQEAKAVVDAATERVLSQRKRSTKKDISYVETEPGHDHEEEGEADGGFEMPDLSELSEPESVVKTSVKKKATPKKKKTTTPKIKATAGIKAGGEDEEAAETMEEKPKKVKKPTPKKSRIAVDEPELDEDGNEVVKKKRKAKVYPKKVYDIPDVERKTTTFKGRLGYACLNTVLRGTKPDSIFCSRTCRIASIEEEGMELPKGLALLNVRDLKTMIQWNEDNKIRFMRMSSEMFPFASHAKYGYDLSFADEGLKEAGRLAKQYGHRLTMHPGQFTQIGSPKDGVVEASIRELNYQCEIMDRMEIGIEGVMIIHMGGIYGDKESTLARFKENYTSRLSENVKKRLVLENDEICYNVDDIFPLCDELDIPIIFDYHHDWIYPSSKPPSVLIPKIAEIWKRRGIPMKQHLSEPRPGAESVMERRAHADRCKTLPPDLPDDVDLMIEAKDKEQAVFELYRIYGLEDVIHDNLRPPDPNPGMHTKGRKSSLKKKTKETGEVDSDGEPINLSDIEKEGDGDIGDESVIKGKKTVGARNDAGMEVDGEEGLVHQEGTVGAKATATATATKSRKRKSDVVAAGEGVIAEAREESTSKGPAKTKRGRQSGAKKTVVKEEEGEQEQVHVEEGLEENKENVAVVEEEEGIKPAAKKRGRASKVKEV</sequence>
<dbReference type="Pfam" id="PF03851">
    <property type="entry name" value="UvdE"/>
    <property type="match status" value="1"/>
</dbReference>
<comment type="caution">
    <text evidence="8">The sequence shown here is derived from an EMBL/GenBank/DDBJ whole genome shotgun (WGS) entry which is preliminary data.</text>
</comment>
<evidence type="ECO:0000256" key="6">
    <source>
        <dbReference type="ARBA" id="ARBA00023204"/>
    </source>
</evidence>
<evidence type="ECO:0000256" key="5">
    <source>
        <dbReference type="ARBA" id="ARBA00022801"/>
    </source>
</evidence>
<dbReference type="GO" id="GO:0016787">
    <property type="term" value="F:hydrolase activity"/>
    <property type="evidence" value="ECO:0007669"/>
    <property type="project" value="UniProtKB-KW"/>
</dbReference>
<keyword evidence="5" id="KW-0378">Hydrolase</keyword>
<feature type="compositionally biased region" description="Basic residues" evidence="7">
    <location>
        <begin position="720"/>
        <end position="733"/>
    </location>
</feature>
<reference evidence="8 9" key="1">
    <citation type="journal article" date="2024" name="bioRxiv">
        <title>Comparative genomics of Cryptococcus and Kwoniella reveals pathogenesis evolution and contrasting karyotype dynamics via intercentromeric recombination or chromosome fusion.</title>
        <authorList>
            <person name="Coelho M.A."/>
            <person name="David-Palma M."/>
            <person name="Shea T."/>
            <person name="Bowers K."/>
            <person name="McGinley-Smith S."/>
            <person name="Mohammad A.W."/>
            <person name="Gnirke A."/>
            <person name="Yurkov A.M."/>
            <person name="Nowrousian M."/>
            <person name="Sun S."/>
            <person name="Cuomo C.A."/>
            <person name="Heitman J."/>
        </authorList>
    </citation>
    <scope>NUCLEOTIDE SEQUENCE [LARGE SCALE GENOMIC DNA]</scope>
    <source>
        <strain evidence="8 9">CBS 13917</strain>
    </source>
</reference>
<feature type="compositionally biased region" description="Basic and acidic residues" evidence="7">
    <location>
        <begin position="73"/>
        <end position="85"/>
    </location>
</feature>
<dbReference type="GO" id="GO:0006289">
    <property type="term" value="P:nucleotide-excision repair"/>
    <property type="evidence" value="ECO:0007669"/>
    <property type="project" value="InterPro"/>
</dbReference>
<dbReference type="InterPro" id="IPR036237">
    <property type="entry name" value="Xyl_isomerase-like_sf"/>
</dbReference>
<evidence type="ECO:0000313" key="8">
    <source>
        <dbReference type="EMBL" id="KAK8849695.1"/>
    </source>
</evidence>